<proteinExistence type="predicted"/>
<evidence type="ECO:0000256" key="1">
    <source>
        <dbReference type="SAM" id="MobiDB-lite"/>
    </source>
</evidence>
<evidence type="ECO:0000313" key="3">
    <source>
        <dbReference type="EMBL" id="SPN97408.1"/>
    </source>
</evidence>
<feature type="compositionally biased region" description="Basic and acidic residues" evidence="1">
    <location>
        <begin position="106"/>
        <end position="129"/>
    </location>
</feature>
<dbReference type="InterPro" id="IPR001357">
    <property type="entry name" value="BRCT_dom"/>
</dbReference>
<sequence>MAPPQQQPLPSRAPQPRHGSAFDPWNSSSTGHQRADGLGAGVPWREWRNTKLSAQYRAGKGGLKGSGAPSPGRGPIVVVEEKARVSVMDMLIQPGAMKGAISARGGKVEGGDGPEGEERKGGEGGGERSRGMFEGLVIYVNGTTQPLISDIKLKRVLAENGARMSLHLGRRRVTHVIIGRPGSVGTGAGGGLAGGKLEREIKKVGGCGIKYVGVEWVLESIKAGKRLPEARFACLKIAPSGQGSVYTTYAKAP</sequence>
<gene>
    <name evidence="3" type="ORF">DNG_00922</name>
</gene>
<protein>
    <recommendedName>
        <fullName evidence="2">BRCT domain-containing protein</fullName>
    </recommendedName>
</protein>
<feature type="compositionally biased region" description="Pro residues" evidence="1">
    <location>
        <begin position="1"/>
        <end position="13"/>
    </location>
</feature>
<dbReference type="InterPro" id="IPR036420">
    <property type="entry name" value="BRCT_dom_sf"/>
</dbReference>
<dbReference type="Gene3D" id="3.40.50.10190">
    <property type="entry name" value="BRCT domain"/>
    <property type="match status" value="1"/>
</dbReference>
<feature type="region of interest" description="Disordered" evidence="1">
    <location>
        <begin position="1"/>
        <end position="46"/>
    </location>
</feature>
<reference evidence="3" key="1">
    <citation type="submission" date="2018-03" db="EMBL/GenBank/DDBJ databases">
        <authorList>
            <person name="Guldener U."/>
        </authorList>
    </citation>
    <scope>NUCLEOTIDE SEQUENCE</scope>
</reference>
<accession>A0AAE8SRR0</accession>
<feature type="domain" description="BRCT" evidence="2">
    <location>
        <begin position="128"/>
        <end position="234"/>
    </location>
</feature>
<dbReference type="Proteomes" id="UP001187682">
    <property type="component" value="Unassembled WGS sequence"/>
</dbReference>
<dbReference type="SMART" id="SM00292">
    <property type="entry name" value="BRCT"/>
    <property type="match status" value="1"/>
</dbReference>
<name>A0AAE8SRR0_9PEZI</name>
<feature type="region of interest" description="Disordered" evidence="1">
    <location>
        <begin position="101"/>
        <end position="129"/>
    </location>
</feature>
<evidence type="ECO:0000259" key="2">
    <source>
        <dbReference type="PROSITE" id="PS50172"/>
    </source>
</evidence>
<dbReference type="EMBL" id="ONZQ02000001">
    <property type="protein sequence ID" value="SPN97408.1"/>
    <property type="molecule type" value="Genomic_DNA"/>
</dbReference>
<dbReference type="Pfam" id="PF00533">
    <property type="entry name" value="BRCT"/>
    <property type="match status" value="1"/>
</dbReference>
<dbReference type="PROSITE" id="PS50172">
    <property type="entry name" value="BRCT"/>
    <property type="match status" value="1"/>
</dbReference>
<dbReference type="SUPFAM" id="SSF52113">
    <property type="entry name" value="BRCT domain"/>
    <property type="match status" value="1"/>
</dbReference>
<dbReference type="AlphaFoldDB" id="A0AAE8SRR0"/>
<evidence type="ECO:0000313" key="4">
    <source>
        <dbReference type="Proteomes" id="UP001187682"/>
    </source>
</evidence>
<organism evidence="3 4">
    <name type="scientific">Cephalotrichum gorgonifer</name>
    <dbReference type="NCBI Taxonomy" id="2041049"/>
    <lineage>
        <taxon>Eukaryota</taxon>
        <taxon>Fungi</taxon>
        <taxon>Dikarya</taxon>
        <taxon>Ascomycota</taxon>
        <taxon>Pezizomycotina</taxon>
        <taxon>Sordariomycetes</taxon>
        <taxon>Hypocreomycetidae</taxon>
        <taxon>Microascales</taxon>
        <taxon>Microascaceae</taxon>
        <taxon>Cephalotrichum</taxon>
    </lineage>
</organism>
<comment type="caution">
    <text evidence="3">The sequence shown here is derived from an EMBL/GenBank/DDBJ whole genome shotgun (WGS) entry which is preliminary data.</text>
</comment>
<keyword evidence="4" id="KW-1185">Reference proteome</keyword>